<feature type="transmembrane region" description="Helical" evidence="6">
    <location>
        <begin position="51"/>
        <end position="72"/>
    </location>
</feature>
<evidence type="ECO:0000256" key="3">
    <source>
        <dbReference type="ARBA" id="ARBA00022692"/>
    </source>
</evidence>
<dbReference type="GO" id="GO:0016020">
    <property type="term" value="C:membrane"/>
    <property type="evidence" value="ECO:0007669"/>
    <property type="project" value="UniProtKB-SubCell"/>
</dbReference>
<sequence length="162" mass="18562">MEKSRLMLGFKLIFSLVICQFAGILGSFFTTPYVGSWYAFLEKPVFSPPNWVFAPVWTVLYLMMGLSLFIIWSNQENIKKVKTAIIYFAIQLVLNIVWSLVFFTFQSPLGAIFVIIALFVAILLTTIKFSKISDWAAFLMIPYLVWVGFAGILNITIFFLNK</sequence>
<dbReference type="PANTHER" id="PTHR10057">
    <property type="entry name" value="PERIPHERAL-TYPE BENZODIAZEPINE RECEPTOR"/>
    <property type="match status" value="1"/>
</dbReference>
<dbReference type="GO" id="GO:0033013">
    <property type="term" value="P:tetrapyrrole metabolic process"/>
    <property type="evidence" value="ECO:0007669"/>
    <property type="project" value="UniProtKB-ARBA"/>
</dbReference>
<dbReference type="Gene3D" id="1.20.1260.100">
    <property type="entry name" value="TspO/MBR protein"/>
    <property type="match status" value="1"/>
</dbReference>
<name>A0A7C4M0N1_UNCC3</name>
<dbReference type="FunFam" id="1.20.1260.100:FF:000001">
    <property type="entry name" value="translocator protein 2"/>
    <property type="match status" value="1"/>
</dbReference>
<evidence type="ECO:0000256" key="4">
    <source>
        <dbReference type="ARBA" id="ARBA00022989"/>
    </source>
</evidence>
<reference evidence="7" key="1">
    <citation type="journal article" date="2020" name="mSystems">
        <title>Genome- and Community-Level Interaction Insights into Carbon Utilization and Element Cycling Functions of Hydrothermarchaeota in Hydrothermal Sediment.</title>
        <authorList>
            <person name="Zhou Z."/>
            <person name="Liu Y."/>
            <person name="Xu W."/>
            <person name="Pan J."/>
            <person name="Luo Z.H."/>
            <person name="Li M."/>
        </authorList>
    </citation>
    <scope>NUCLEOTIDE SEQUENCE [LARGE SCALE GENOMIC DNA]</scope>
    <source>
        <strain evidence="7">SpSt-579</strain>
    </source>
</reference>
<keyword evidence="4 6" id="KW-1133">Transmembrane helix</keyword>
<comment type="caution">
    <text evidence="7">The sequence shown here is derived from an EMBL/GenBank/DDBJ whole genome shotgun (WGS) entry which is preliminary data.</text>
</comment>
<feature type="transmembrane region" description="Helical" evidence="6">
    <location>
        <begin position="139"/>
        <end position="160"/>
    </location>
</feature>
<protein>
    <submittedName>
        <fullName evidence="7">Tryptophan-rich sensory protein</fullName>
    </submittedName>
</protein>
<proteinExistence type="inferred from homology"/>
<evidence type="ECO:0000256" key="1">
    <source>
        <dbReference type="ARBA" id="ARBA00004141"/>
    </source>
</evidence>
<evidence type="ECO:0000313" key="7">
    <source>
        <dbReference type="EMBL" id="HGT71050.1"/>
    </source>
</evidence>
<feature type="transmembrane region" description="Helical" evidence="6">
    <location>
        <begin position="84"/>
        <end position="103"/>
    </location>
</feature>
<feature type="transmembrane region" description="Helical" evidence="6">
    <location>
        <begin position="109"/>
        <end position="127"/>
    </location>
</feature>
<dbReference type="EMBL" id="DSYQ01000008">
    <property type="protein sequence ID" value="HGT71050.1"/>
    <property type="molecule type" value="Genomic_DNA"/>
</dbReference>
<keyword evidence="3 6" id="KW-0812">Transmembrane</keyword>
<keyword evidence="5 6" id="KW-0472">Membrane</keyword>
<evidence type="ECO:0000256" key="6">
    <source>
        <dbReference type="SAM" id="Phobius"/>
    </source>
</evidence>
<dbReference type="InterPro" id="IPR004307">
    <property type="entry name" value="TspO_MBR"/>
</dbReference>
<dbReference type="PANTHER" id="PTHR10057:SF0">
    <property type="entry name" value="TRANSLOCATOR PROTEIN"/>
    <property type="match status" value="1"/>
</dbReference>
<dbReference type="PIRSF" id="PIRSF005859">
    <property type="entry name" value="PBR"/>
    <property type="match status" value="1"/>
</dbReference>
<feature type="transmembrane region" description="Helical" evidence="6">
    <location>
        <begin position="12"/>
        <end position="31"/>
    </location>
</feature>
<comment type="similarity">
    <text evidence="2">Belongs to the TspO/BZRP family.</text>
</comment>
<accession>A0A7C4M0N1</accession>
<comment type="subcellular location">
    <subcellularLocation>
        <location evidence="1">Membrane</location>
        <topology evidence="1">Multi-pass membrane protein</topology>
    </subcellularLocation>
</comment>
<evidence type="ECO:0000256" key="5">
    <source>
        <dbReference type="ARBA" id="ARBA00023136"/>
    </source>
</evidence>
<dbReference type="AlphaFoldDB" id="A0A7C4M0N1"/>
<dbReference type="Pfam" id="PF03073">
    <property type="entry name" value="TspO_MBR"/>
    <property type="match status" value="1"/>
</dbReference>
<evidence type="ECO:0000256" key="2">
    <source>
        <dbReference type="ARBA" id="ARBA00007524"/>
    </source>
</evidence>
<dbReference type="CDD" id="cd15904">
    <property type="entry name" value="TSPO_MBR"/>
    <property type="match status" value="1"/>
</dbReference>
<organism evidence="7">
    <name type="scientific">candidate division CPR3 bacterium</name>
    <dbReference type="NCBI Taxonomy" id="2268181"/>
    <lineage>
        <taxon>Bacteria</taxon>
        <taxon>Bacteria division CPR3</taxon>
    </lineage>
</organism>
<dbReference type="InterPro" id="IPR038330">
    <property type="entry name" value="TspO/MBR-related_sf"/>
</dbReference>
<gene>
    <name evidence="7" type="ORF">ENT43_02195</name>
</gene>